<evidence type="ECO:0000313" key="1">
    <source>
        <dbReference type="EMBL" id="GAF68464.1"/>
    </source>
</evidence>
<comment type="caution">
    <text evidence="1">The sequence shown here is derived from an EMBL/GenBank/DDBJ whole genome shotgun (WGS) entry which is preliminary data.</text>
</comment>
<gene>
    <name evidence="1" type="ORF">S01H1_09974</name>
</gene>
<accession>X0RI19</accession>
<dbReference type="EMBL" id="BARS01005094">
    <property type="protein sequence ID" value="GAF68464.1"/>
    <property type="molecule type" value="Genomic_DNA"/>
</dbReference>
<reference evidence="1" key="1">
    <citation type="journal article" date="2014" name="Front. Microbiol.">
        <title>High frequency of phylogenetically diverse reductive dehalogenase-homologous genes in deep subseafloor sedimentary metagenomes.</title>
        <authorList>
            <person name="Kawai M."/>
            <person name="Futagami T."/>
            <person name="Toyoda A."/>
            <person name="Takaki Y."/>
            <person name="Nishi S."/>
            <person name="Hori S."/>
            <person name="Arai W."/>
            <person name="Tsubouchi T."/>
            <person name="Morono Y."/>
            <person name="Uchiyama I."/>
            <person name="Ito T."/>
            <person name="Fujiyama A."/>
            <person name="Inagaki F."/>
            <person name="Takami H."/>
        </authorList>
    </citation>
    <scope>NUCLEOTIDE SEQUENCE</scope>
    <source>
        <strain evidence="1">Expedition CK06-06</strain>
    </source>
</reference>
<dbReference type="AlphaFoldDB" id="X0RI19"/>
<feature type="non-terminal residue" evidence="1">
    <location>
        <position position="54"/>
    </location>
</feature>
<organism evidence="1">
    <name type="scientific">marine sediment metagenome</name>
    <dbReference type="NCBI Taxonomy" id="412755"/>
    <lineage>
        <taxon>unclassified sequences</taxon>
        <taxon>metagenomes</taxon>
        <taxon>ecological metagenomes</taxon>
    </lineage>
</organism>
<proteinExistence type="predicted"/>
<protein>
    <submittedName>
        <fullName evidence="1">Uncharacterized protein</fullName>
    </submittedName>
</protein>
<name>X0RI19_9ZZZZ</name>
<sequence>MAWIPGTQNEAAFAGAKIEWGYVTLTTADEYVEVTTHMKEVQSAHATYRELPDA</sequence>